<dbReference type="PANTHER" id="PTHR21310">
    <property type="entry name" value="AMINOGLYCOSIDE PHOSPHOTRANSFERASE-RELATED-RELATED"/>
    <property type="match status" value="1"/>
</dbReference>
<organism evidence="2 3">
    <name type="scientific">Pseudonocardia humida</name>
    <dbReference type="NCBI Taxonomy" id="2800819"/>
    <lineage>
        <taxon>Bacteria</taxon>
        <taxon>Bacillati</taxon>
        <taxon>Actinomycetota</taxon>
        <taxon>Actinomycetes</taxon>
        <taxon>Pseudonocardiales</taxon>
        <taxon>Pseudonocardiaceae</taxon>
        <taxon>Pseudonocardia</taxon>
    </lineage>
</organism>
<dbReference type="SUPFAM" id="SSF56112">
    <property type="entry name" value="Protein kinase-like (PK-like)"/>
    <property type="match status" value="1"/>
</dbReference>
<accession>A0ABT1ADB9</accession>
<protein>
    <submittedName>
        <fullName evidence="2">Aminoglycoside phosphotransferase family protein</fullName>
    </submittedName>
</protein>
<dbReference type="Proteomes" id="UP001165283">
    <property type="component" value="Unassembled WGS sequence"/>
</dbReference>
<reference evidence="2" key="1">
    <citation type="submission" date="2021-04" db="EMBL/GenBank/DDBJ databases">
        <title>Pseudonocardia sp. nov., isolated from sandy soil of mangrove forest.</title>
        <authorList>
            <person name="Zan Z."/>
            <person name="Huang R."/>
            <person name="Liu W."/>
        </authorList>
    </citation>
    <scope>NUCLEOTIDE SEQUENCE</scope>
    <source>
        <strain evidence="2">S2-4</strain>
    </source>
</reference>
<evidence type="ECO:0000313" key="2">
    <source>
        <dbReference type="EMBL" id="MCO1661067.1"/>
    </source>
</evidence>
<name>A0ABT1ADB9_9PSEU</name>
<feature type="domain" description="Aminoglycoside phosphotransferase" evidence="1">
    <location>
        <begin position="25"/>
        <end position="245"/>
    </location>
</feature>
<gene>
    <name evidence="2" type="ORF">KDL28_39080</name>
</gene>
<comment type="caution">
    <text evidence="2">The sequence shown here is derived from an EMBL/GenBank/DDBJ whole genome shotgun (WGS) entry which is preliminary data.</text>
</comment>
<dbReference type="Gene3D" id="3.30.200.20">
    <property type="entry name" value="Phosphorylase Kinase, domain 1"/>
    <property type="match status" value="1"/>
</dbReference>
<dbReference type="RefSeq" id="WP_252446579.1">
    <property type="nucleotide sequence ID" value="NZ_JAGSOV010000106.1"/>
</dbReference>
<dbReference type="Pfam" id="PF01636">
    <property type="entry name" value="APH"/>
    <property type="match status" value="1"/>
</dbReference>
<evidence type="ECO:0000313" key="3">
    <source>
        <dbReference type="Proteomes" id="UP001165283"/>
    </source>
</evidence>
<dbReference type="InterPro" id="IPR011009">
    <property type="entry name" value="Kinase-like_dom_sf"/>
</dbReference>
<dbReference type="EMBL" id="JAGSOV010000106">
    <property type="protein sequence ID" value="MCO1661067.1"/>
    <property type="molecule type" value="Genomic_DNA"/>
</dbReference>
<proteinExistence type="predicted"/>
<sequence>MGVPSTGQVRDLLRRHLPDLAVHEVRTLGDGLDNTAFAVDDLVVRFAKEPDQELRASAVRREARVLAVAGRVSPVPVPVPVLVLPERGCLAYRRLPGVPLIEARGAAEPVAVAAVLAELLRALHGVPVAEVADVLEADDEPLEVWRDDAAEQYAAARALVPERVRAAVEAFLAAPPPPPGGVAVLSHDDLGIEHVLVDPGSGAVTGVIDWTDAGLVDPATDCGRILRDLGAAALDAVLARLGADLRDRALFYARCGVLEDLAHGLESGRRAYVDKSLDALDALFAPARQSP</sequence>
<keyword evidence="3" id="KW-1185">Reference proteome</keyword>
<dbReference type="InterPro" id="IPR002575">
    <property type="entry name" value="Aminoglycoside_PTrfase"/>
</dbReference>
<dbReference type="InterPro" id="IPR051678">
    <property type="entry name" value="AGP_Transferase"/>
</dbReference>
<dbReference type="Gene3D" id="3.90.1200.10">
    <property type="match status" value="1"/>
</dbReference>
<evidence type="ECO:0000259" key="1">
    <source>
        <dbReference type="Pfam" id="PF01636"/>
    </source>
</evidence>